<dbReference type="AlphaFoldDB" id="A0A1E7DL46"/>
<dbReference type="GO" id="GO:0035438">
    <property type="term" value="F:cyclic-di-GMP binding"/>
    <property type="evidence" value="ECO:0007669"/>
    <property type="project" value="InterPro"/>
</dbReference>
<name>A0A1E7DL46_9BACI</name>
<dbReference type="EMBL" id="MAMP01000024">
    <property type="protein sequence ID" value="OES43773.1"/>
    <property type="molecule type" value="Genomic_DNA"/>
</dbReference>
<evidence type="ECO:0000313" key="3">
    <source>
        <dbReference type="Proteomes" id="UP000095658"/>
    </source>
</evidence>
<comment type="caution">
    <text evidence="2">The sequence shown here is derived from an EMBL/GenBank/DDBJ whole genome shotgun (WGS) entry which is preliminary data.</text>
</comment>
<gene>
    <name evidence="2" type="ORF">BA724_11790</name>
</gene>
<dbReference type="OrthoDB" id="2354159at2"/>
<evidence type="ECO:0000313" key="2">
    <source>
        <dbReference type="EMBL" id="OES43773.1"/>
    </source>
</evidence>
<dbReference type="InterPro" id="IPR009875">
    <property type="entry name" value="PilZ_domain"/>
</dbReference>
<sequence>MYYKRKEAFRYVFPESIPTACEVYQYSNGVKVKIQTFTAYILDISPNGMKIVSKTDVELKSDFILIFSFQLSGTLIQFTGQLIYKRHARDSFEYGVQSDGSDVLKNQIVSALKVYTKEQLKKQKS</sequence>
<organism evidence="2 3">
    <name type="scientific">Domibacillus iocasae</name>
    <dbReference type="NCBI Taxonomy" id="1714016"/>
    <lineage>
        <taxon>Bacteria</taxon>
        <taxon>Bacillati</taxon>
        <taxon>Bacillota</taxon>
        <taxon>Bacilli</taxon>
        <taxon>Bacillales</taxon>
        <taxon>Bacillaceae</taxon>
        <taxon>Domibacillus</taxon>
    </lineage>
</organism>
<dbReference type="RefSeq" id="WP_069939551.1">
    <property type="nucleotide sequence ID" value="NZ_MAMP01000024.1"/>
</dbReference>
<proteinExistence type="predicted"/>
<dbReference type="SUPFAM" id="SSF141371">
    <property type="entry name" value="PilZ domain-like"/>
    <property type="match status" value="1"/>
</dbReference>
<keyword evidence="3" id="KW-1185">Reference proteome</keyword>
<protein>
    <recommendedName>
        <fullName evidence="1">PilZ domain-containing protein</fullName>
    </recommendedName>
</protein>
<reference evidence="2 3" key="1">
    <citation type="submission" date="2016-06" db="EMBL/GenBank/DDBJ databases">
        <title>Domibacillus iocasae genome sequencing.</title>
        <authorList>
            <person name="Verma A."/>
            <person name="Pal Y."/>
            <person name="Ojha A.K."/>
            <person name="Krishnamurthi S."/>
        </authorList>
    </citation>
    <scope>NUCLEOTIDE SEQUENCE [LARGE SCALE GENOMIC DNA]</scope>
    <source>
        <strain evidence="2 3">DSM 29979</strain>
    </source>
</reference>
<dbReference type="STRING" id="1714016.BA724_11790"/>
<accession>A0A1E7DL46</accession>
<feature type="domain" description="PilZ" evidence="1">
    <location>
        <begin position="30"/>
        <end position="110"/>
    </location>
</feature>
<evidence type="ECO:0000259" key="1">
    <source>
        <dbReference type="Pfam" id="PF07238"/>
    </source>
</evidence>
<dbReference type="Proteomes" id="UP000095658">
    <property type="component" value="Unassembled WGS sequence"/>
</dbReference>
<dbReference type="Pfam" id="PF07238">
    <property type="entry name" value="PilZ"/>
    <property type="match status" value="1"/>
</dbReference>